<dbReference type="EMBL" id="JAPHEH010000001">
    <property type="protein sequence ID" value="MDG4476883.1"/>
    <property type="molecule type" value="Genomic_DNA"/>
</dbReference>
<dbReference type="GO" id="GO:0005524">
    <property type="term" value="F:ATP binding"/>
    <property type="evidence" value="ECO:0007669"/>
    <property type="project" value="UniProtKB-KW"/>
</dbReference>
<dbReference type="FunFam" id="3.40.50.300:FF:001922">
    <property type="entry name" value="DEAH (Asp-Glu-Ala-His) box polypeptide 29"/>
    <property type="match status" value="1"/>
</dbReference>
<dbReference type="NCBIfam" id="TIGR01967">
    <property type="entry name" value="DEAH_box_HrpA"/>
    <property type="match status" value="1"/>
</dbReference>
<evidence type="ECO:0000313" key="7">
    <source>
        <dbReference type="EMBL" id="MDG4476883.1"/>
    </source>
</evidence>
<accession>A0A9X4MIB6</accession>
<evidence type="ECO:0000313" key="8">
    <source>
        <dbReference type="Proteomes" id="UP001154240"/>
    </source>
</evidence>
<keyword evidence="1" id="KW-0547">Nucleotide-binding</keyword>
<dbReference type="InterPro" id="IPR027417">
    <property type="entry name" value="P-loop_NTPase"/>
</dbReference>
<organism evidence="7 8">
    <name type="scientific">Thiovibrio frasassiensis</name>
    <dbReference type="NCBI Taxonomy" id="2984131"/>
    <lineage>
        <taxon>Bacteria</taxon>
        <taxon>Pseudomonadati</taxon>
        <taxon>Thermodesulfobacteriota</taxon>
        <taxon>Desulfobulbia</taxon>
        <taxon>Desulfobulbales</taxon>
        <taxon>Thiovibrionaceae</taxon>
        <taxon>Thiovibrio</taxon>
    </lineage>
</organism>
<dbReference type="SMART" id="SM00847">
    <property type="entry name" value="HA2"/>
    <property type="match status" value="1"/>
</dbReference>
<dbReference type="EC" id="3.6.4.13" evidence="7"/>
<dbReference type="PANTHER" id="PTHR18934:SF99">
    <property type="entry name" value="ATP-DEPENDENT RNA HELICASE DHX37-RELATED"/>
    <property type="match status" value="1"/>
</dbReference>
<keyword evidence="2 7" id="KW-0378">Hydrolase</keyword>
<dbReference type="InterPro" id="IPR024590">
    <property type="entry name" value="HrpA_C"/>
</dbReference>
<proteinExistence type="predicted"/>
<dbReference type="GO" id="GO:0003723">
    <property type="term" value="F:RNA binding"/>
    <property type="evidence" value="ECO:0007669"/>
    <property type="project" value="TreeGrafter"/>
</dbReference>
<dbReference type="InterPro" id="IPR001650">
    <property type="entry name" value="Helicase_C-like"/>
</dbReference>
<keyword evidence="4" id="KW-0067">ATP-binding</keyword>
<evidence type="ECO:0000256" key="1">
    <source>
        <dbReference type="ARBA" id="ARBA00022741"/>
    </source>
</evidence>
<evidence type="ECO:0000259" key="6">
    <source>
        <dbReference type="PROSITE" id="PS51194"/>
    </source>
</evidence>
<dbReference type="Pfam" id="PF00270">
    <property type="entry name" value="DEAD"/>
    <property type="match status" value="1"/>
</dbReference>
<dbReference type="Gene3D" id="3.40.50.300">
    <property type="entry name" value="P-loop containing nucleotide triphosphate hydrolases"/>
    <property type="match status" value="2"/>
</dbReference>
<dbReference type="InterPro" id="IPR003593">
    <property type="entry name" value="AAA+_ATPase"/>
</dbReference>
<comment type="caution">
    <text evidence="7">The sequence shown here is derived from an EMBL/GenBank/DDBJ whole genome shotgun (WGS) entry which is preliminary data.</text>
</comment>
<dbReference type="InterPro" id="IPR011545">
    <property type="entry name" value="DEAD/DEAH_box_helicase_dom"/>
</dbReference>
<sequence length="1251" mass="140222">MEQERNLHYPPELPIVAHREEIIQAIRTSQVVVVAGDTGSGKTTQLPKMCLEAGRGKRKRIGCTQPRRIAAITVAERVGEELGGDGDLVGYKIRFKDQTNRNTRLKFMTDGILLAEAHHDRNLSAYDTIIIDEAHERSLNIDFLLGLLKQLLVRRPDLTLLITSATIDTARFAKHFGNAPVIEVSGRTFPVEVRYQPLDSAKEEEGEQSYVDQAVAAVCALHQQEGSGDILVFMPAERDILETVEALQARLGRGHGQGGPVVLPLFGRLSPGDQKKIFQPVKGQKIVVATNVAETSITVPGIRYVVDTGLARLASYNVRARTSKLPIVSVSRASCDQRKGRCGRVGPGVCVRLYSEEDYLNRPEYTLPEILRTNLAEVILRMISLKLGDPARFPFLDPPTGRAIQDGYGLLTELGALDRKRHLTGHGRLMARLPLDPRISRMIIEAREHNALREVTVIAAGLSIQDPRVRPLDKEALADAAHARFVKTPSDFLFFLALWDGYHATFDKLQSLSRMRKFCVSHYLSFLRMREWRDIHEQICQVLAEEPGFTLNTQPAAPDAIHQAILSGNLRNIAVKKEKNLYQTGGGREVMIFPGSTQYGKTGDWLMAAEMVETSRLYARTVAEIKPEWIEPLAGELCRSSYSEPHWEKGRGQVVAFAKISLFGLVIVERRKVNYGLIKPEESRQIFIQSALIEGELKGEYPFLAANTALVAQLQDLEDRLRQRSIMVDDQDLIRFYDERLGPEVRDQRSLNQWLKNPGAQALLTMTADDIRRQLPEAAALEPFPLSLETEAGGLELSYRFAPGEEDDGVTARIPLNLAQHLRAELFEWLVPGLLAEKVMFLLKGLPKSLRKQLVPIPQTAAEIVRDLPFGRGSLYRAMEQVIADSFKLRIAARDWPLADLPPHLRFRFSLLDGQGNVVSVTRDFTALKSGAMGQTEVFSPGNLAALKEQWEQKHITPAQFGQTPPSLPVPGGDGSLQGYVYPGLSYDAQEGVGQRLFLKENEARQNTREALFRLYANGFATQIKSLRKELAIPRSHWALYEGLASHEQINQDIWDFVFFTVFDIRDGLPPTAEQFGAKIEEVRHQGLILLCREIFAAVLLVLQERRTTLDAIARLSGKGTGTARDTARFDEFRRQVTQIVPADFLQKTLPPRLAAMCRYLKALRIRLERAQVSPSKDALKAQQVAIHEERYARAASSQDLSGTLGERLREYQEMIEEFKVSLFAQELGTALPVSAKRLDKKWQEVDQLCS</sequence>
<evidence type="ECO:0000256" key="3">
    <source>
        <dbReference type="ARBA" id="ARBA00022806"/>
    </source>
</evidence>
<gene>
    <name evidence="7" type="primary">hrpA</name>
    <name evidence="7" type="ORF">OLX77_12030</name>
</gene>
<dbReference type="CDD" id="cd18791">
    <property type="entry name" value="SF2_C_RHA"/>
    <property type="match status" value="1"/>
</dbReference>
<reference evidence="7" key="2">
    <citation type="submission" date="2022-10" db="EMBL/GenBank/DDBJ databases">
        <authorList>
            <person name="Aronson H.S."/>
        </authorList>
    </citation>
    <scope>NUCLEOTIDE SEQUENCE</scope>
    <source>
        <strain evidence="7">RS19-109</strain>
    </source>
</reference>
<dbReference type="SUPFAM" id="SSF52540">
    <property type="entry name" value="P-loop containing nucleoside triphosphate hydrolases"/>
    <property type="match status" value="1"/>
</dbReference>
<feature type="domain" description="Helicase C-terminal" evidence="6">
    <location>
        <begin position="210"/>
        <end position="386"/>
    </location>
</feature>
<reference evidence="7" key="1">
    <citation type="journal article" date="2022" name="bioRxiv">
        <title>Thiovibrio frasassiensisgen. nov., sp. nov., an autotrophic, elemental sulfur disproportionating bacterium isolated from sulfidic karst sediment, and proposal of Thiovibrionaceae fam. nov.</title>
        <authorList>
            <person name="Aronson H."/>
            <person name="Thomas C."/>
            <person name="Bhattacharyya M."/>
            <person name="Eckstein S."/>
            <person name="Jensen S."/>
            <person name="Barco R."/>
            <person name="Macalady J."/>
            <person name="Amend J."/>
        </authorList>
    </citation>
    <scope>NUCLEOTIDE SEQUENCE</scope>
    <source>
        <strain evidence="7">RS19-109</strain>
    </source>
</reference>
<dbReference type="Pfam" id="PF21010">
    <property type="entry name" value="HA2_C"/>
    <property type="match status" value="1"/>
</dbReference>
<dbReference type="PROSITE" id="PS51192">
    <property type="entry name" value="HELICASE_ATP_BIND_1"/>
    <property type="match status" value="1"/>
</dbReference>
<dbReference type="AlphaFoldDB" id="A0A9X4MIB6"/>
<dbReference type="InterPro" id="IPR010222">
    <property type="entry name" value="RNA_helicase_HrpA"/>
</dbReference>
<name>A0A9X4MIB6_9BACT</name>
<dbReference type="Proteomes" id="UP001154240">
    <property type="component" value="Unassembled WGS sequence"/>
</dbReference>
<dbReference type="InterPro" id="IPR014001">
    <property type="entry name" value="Helicase_ATP-bd"/>
</dbReference>
<evidence type="ECO:0000256" key="2">
    <source>
        <dbReference type="ARBA" id="ARBA00022801"/>
    </source>
</evidence>
<dbReference type="SMART" id="SM00487">
    <property type="entry name" value="DEXDc"/>
    <property type="match status" value="1"/>
</dbReference>
<evidence type="ECO:0000259" key="5">
    <source>
        <dbReference type="PROSITE" id="PS51192"/>
    </source>
</evidence>
<dbReference type="RefSeq" id="WP_307633848.1">
    <property type="nucleotide sequence ID" value="NZ_JAPHEH010000001.1"/>
</dbReference>
<keyword evidence="8" id="KW-1185">Reference proteome</keyword>
<feature type="domain" description="Helicase ATP-binding" evidence="5">
    <location>
        <begin position="23"/>
        <end position="185"/>
    </location>
</feature>
<dbReference type="InterPro" id="IPR011709">
    <property type="entry name" value="DEAD-box_helicase_OB_fold"/>
</dbReference>
<dbReference type="GO" id="GO:0016787">
    <property type="term" value="F:hydrolase activity"/>
    <property type="evidence" value="ECO:0007669"/>
    <property type="project" value="UniProtKB-KW"/>
</dbReference>
<dbReference type="FunFam" id="1.20.120.1080:FF:000005">
    <property type="entry name" value="ATP-dependent helicase HrpA"/>
    <property type="match status" value="1"/>
</dbReference>
<dbReference type="Gene3D" id="1.20.120.1080">
    <property type="match status" value="1"/>
</dbReference>
<keyword evidence="3 7" id="KW-0347">Helicase</keyword>
<dbReference type="Pfam" id="PF07717">
    <property type="entry name" value="OB_NTP_bind"/>
    <property type="match status" value="1"/>
</dbReference>
<dbReference type="SMART" id="SM00490">
    <property type="entry name" value="HELICc"/>
    <property type="match status" value="1"/>
</dbReference>
<dbReference type="SMART" id="SM00382">
    <property type="entry name" value="AAA"/>
    <property type="match status" value="1"/>
</dbReference>
<dbReference type="GO" id="GO:0003724">
    <property type="term" value="F:RNA helicase activity"/>
    <property type="evidence" value="ECO:0007669"/>
    <property type="project" value="UniProtKB-EC"/>
</dbReference>
<dbReference type="PANTHER" id="PTHR18934">
    <property type="entry name" value="ATP-DEPENDENT RNA HELICASE"/>
    <property type="match status" value="1"/>
</dbReference>
<evidence type="ECO:0000256" key="4">
    <source>
        <dbReference type="ARBA" id="ARBA00022840"/>
    </source>
</evidence>
<protein>
    <submittedName>
        <fullName evidence="7">ATP-dependent RNA helicase HrpA</fullName>
        <ecNumber evidence="7">3.6.4.13</ecNumber>
    </submittedName>
</protein>
<dbReference type="InterPro" id="IPR007502">
    <property type="entry name" value="Helicase-assoc_dom"/>
</dbReference>
<dbReference type="Pfam" id="PF00271">
    <property type="entry name" value="Helicase_C"/>
    <property type="match status" value="1"/>
</dbReference>
<dbReference type="PROSITE" id="PS51194">
    <property type="entry name" value="HELICASE_CTER"/>
    <property type="match status" value="1"/>
</dbReference>
<dbReference type="Pfam" id="PF11898">
    <property type="entry name" value="DUF3418"/>
    <property type="match status" value="1"/>
</dbReference>